<dbReference type="SUPFAM" id="SSF53474">
    <property type="entry name" value="alpha/beta-Hydrolases"/>
    <property type="match status" value="1"/>
</dbReference>
<feature type="non-terminal residue" evidence="1">
    <location>
        <position position="1"/>
    </location>
</feature>
<dbReference type="AlphaFoldDB" id="A0A9D9E900"/>
<dbReference type="Gene3D" id="3.40.50.1820">
    <property type="entry name" value="alpha/beta hydrolase"/>
    <property type="match status" value="1"/>
</dbReference>
<proteinExistence type="predicted"/>
<reference evidence="1" key="2">
    <citation type="journal article" date="2021" name="PeerJ">
        <title>Extensive microbial diversity within the chicken gut microbiome revealed by metagenomics and culture.</title>
        <authorList>
            <person name="Gilroy R."/>
            <person name="Ravi A."/>
            <person name="Getino M."/>
            <person name="Pursley I."/>
            <person name="Horton D.L."/>
            <person name="Alikhan N.F."/>
            <person name="Baker D."/>
            <person name="Gharbi K."/>
            <person name="Hall N."/>
            <person name="Watson M."/>
            <person name="Adriaenssens E.M."/>
            <person name="Foster-Nyarko E."/>
            <person name="Jarju S."/>
            <person name="Secka A."/>
            <person name="Antonio M."/>
            <person name="Oren A."/>
            <person name="Chaudhuri R.R."/>
            <person name="La Ragione R."/>
            <person name="Hildebrand F."/>
            <person name="Pallen M.J."/>
        </authorList>
    </citation>
    <scope>NUCLEOTIDE SEQUENCE</scope>
    <source>
        <strain evidence="1">11167</strain>
    </source>
</reference>
<protein>
    <recommendedName>
        <fullName evidence="3">Alpha/beta hydrolase</fullName>
    </recommendedName>
</protein>
<evidence type="ECO:0000313" key="1">
    <source>
        <dbReference type="EMBL" id="MBO8443389.1"/>
    </source>
</evidence>
<reference evidence="1" key="1">
    <citation type="submission" date="2020-10" db="EMBL/GenBank/DDBJ databases">
        <authorList>
            <person name="Gilroy R."/>
        </authorList>
    </citation>
    <scope>NUCLEOTIDE SEQUENCE</scope>
    <source>
        <strain evidence="1">11167</strain>
    </source>
</reference>
<comment type="caution">
    <text evidence="1">The sequence shown here is derived from an EMBL/GenBank/DDBJ whole genome shotgun (WGS) entry which is preliminary data.</text>
</comment>
<dbReference type="EMBL" id="JADIMU010000042">
    <property type="protein sequence ID" value="MBO8443389.1"/>
    <property type="molecule type" value="Genomic_DNA"/>
</dbReference>
<dbReference type="InterPro" id="IPR029058">
    <property type="entry name" value="AB_hydrolase_fold"/>
</dbReference>
<evidence type="ECO:0008006" key="3">
    <source>
        <dbReference type="Google" id="ProtNLM"/>
    </source>
</evidence>
<evidence type="ECO:0000313" key="2">
    <source>
        <dbReference type="Proteomes" id="UP000823633"/>
    </source>
</evidence>
<name>A0A9D9E900_9SPIR</name>
<accession>A0A9D9E900</accession>
<dbReference type="Proteomes" id="UP000823633">
    <property type="component" value="Unassembled WGS sequence"/>
</dbReference>
<organism evidence="1 2">
    <name type="scientific">Candidatus Aphodenecus pullistercoris</name>
    <dbReference type="NCBI Taxonomy" id="2840669"/>
    <lineage>
        <taxon>Bacteria</taxon>
        <taxon>Pseudomonadati</taxon>
        <taxon>Spirochaetota</taxon>
        <taxon>Spirochaetia</taxon>
        <taxon>Spirochaetales</taxon>
        <taxon>Candidatus Aphodenecus</taxon>
    </lineage>
</organism>
<gene>
    <name evidence="1" type="ORF">IAC42_06480</name>
</gene>
<sequence length="225" mass="24561">QLFEKPCSAGLDWCALPVRLEFCPPHATFNFFNFPVDSSGQIKKAVFFPGTGYTCKEDLFQRIGQELGQAGWSVVPLDWQVIPFKDIDTIAEACDMAVGFAICALEGEGLEYCDDLLFVSKSLGCISALEYSQLFDLEARHVLLTPTPDALALVKTSTEVACAVIGDEDPLMDSSSLVSFGEKHGFPVFVVKGTGHALKYDDPLITEIITSRLVSFVNKELGLHA</sequence>